<protein>
    <submittedName>
        <fullName evidence="2">Uncharacterized protein</fullName>
    </submittedName>
</protein>
<feature type="non-terminal residue" evidence="2">
    <location>
        <position position="1"/>
    </location>
</feature>
<feature type="compositionally biased region" description="Basic and acidic residues" evidence="1">
    <location>
        <begin position="364"/>
        <end position="373"/>
    </location>
</feature>
<sequence length="391" mass="43193">GDVRDRAPSRPVPRRRGVGVGRRRLLLRAGHRQRRAAPARAARRLLRHGGRPADGGLGRLPDDHPPGPGCRDAPLRRLDPDRHRRRAARREQRARRALGHRRALRARPAAAGHLARLLLDRHADARRPRARERRRGARLRQPRLVHRPAGRTGRRGAAVRGHPRAGARRGGCHRPRGRAADPAARPPAALRQAAGPSTGPAPPPPGSRSRLLGRLHRRRLARAARLVRPRRARRGTPVGLDHRRPGLGGQRRRARRIGRRGPRATAVVPACGARRHPRVRRDDGRHGSGRLLPRPVRRRPRAERPGGRPDPGAEPRDRVGRRPPRGAGGRHRDQRHLPRGCTARGPAGRRRHGRPGPAGVSRRRGGDGHDRAGVRPVAPLNTCRDGEHGAL</sequence>
<feature type="compositionally biased region" description="Basic and acidic residues" evidence="1">
    <location>
        <begin position="302"/>
        <end position="320"/>
    </location>
</feature>
<organism evidence="2">
    <name type="scientific">uncultured Frankineae bacterium</name>
    <dbReference type="NCBI Taxonomy" id="437475"/>
    <lineage>
        <taxon>Bacteria</taxon>
        <taxon>Bacillati</taxon>
        <taxon>Actinomycetota</taxon>
        <taxon>Actinomycetes</taxon>
        <taxon>Frankiales</taxon>
        <taxon>environmental samples</taxon>
    </lineage>
</organism>
<feature type="region of interest" description="Disordered" evidence="1">
    <location>
        <begin position="125"/>
        <end position="391"/>
    </location>
</feature>
<feature type="compositionally biased region" description="Basic and acidic residues" evidence="1">
    <location>
        <begin position="73"/>
        <end position="82"/>
    </location>
</feature>
<feature type="compositionally biased region" description="Basic residues" evidence="1">
    <location>
        <begin position="83"/>
        <end position="105"/>
    </location>
</feature>
<feature type="compositionally biased region" description="Low complexity" evidence="1">
    <location>
        <begin position="180"/>
        <end position="198"/>
    </location>
</feature>
<feature type="non-terminal residue" evidence="2">
    <location>
        <position position="391"/>
    </location>
</feature>
<feature type="compositionally biased region" description="Basic residues" evidence="1">
    <location>
        <begin position="250"/>
        <end position="262"/>
    </location>
</feature>
<accession>A0A6J4L0V4</accession>
<feature type="compositionally biased region" description="Basic residues" evidence="1">
    <location>
        <begin position="12"/>
        <end position="50"/>
    </location>
</feature>
<dbReference type="AlphaFoldDB" id="A0A6J4L0V4"/>
<evidence type="ECO:0000313" key="2">
    <source>
        <dbReference type="EMBL" id="CAA9321007.1"/>
    </source>
</evidence>
<gene>
    <name evidence="2" type="ORF">AVDCRST_MAG16-808</name>
</gene>
<feature type="compositionally biased region" description="Basic residues" evidence="1">
    <location>
        <begin position="128"/>
        <end position="154"/>
    </location>
</feature>
<dbReference type="EMBL" id="CADCUE010000061">
    <property type="protein sequence ID" value="CAA9321007.1"/>
    <property type="molecule type" value="Genomic_DNA"/>
</dbReference>
<evidence type="ECO:0000256" key="1">
    <source>
        <dbReference type="SAM" id="MobiDB-lite"/>
    </source>
</evidence>
<name>A0A6J4L0V4_9ACTN</name>
<reference evidence="2" key="1">
    <citation type="submission" date="2020-02" db="EMBL/GenBank/DDBJ databases">
        <authorList>
            <person name="Meier V. D."/>
        </authorList>
    </citation>
    <scope>NUCLEOTIDE SEQUENCE</scope>
    <source>
        <strain evidence="2">AVDCRST_MAG16</strain>
    </source>
</reference>
<proteinExistence type="predicted"/>
<feature type="compositionally biased region" description="Basic residues" evidence="1">
    <location>
        <begin position="211"/>
        <end position="234"/>
    </location>
</feature>
<feature type="compositionally biased region" description="Basic residues" evidence="1">
    <location>
        <begin position="321"/>
        <end position="338"/>
    </location>
</feature>
<feature type="compositionally biased region" description="Basic residues" evidence="1">
    <location>
        <begin position="161"/>
        <end position="177"/>
    </location>
</feature>
<feature type="region of interest" description="Disordered" evidence="1">
    <location>
        <begin position="1"/>
        <end position="109"/>
    </location>
</feature>